<protein>
    <submittedName>
        <fullName evidence="1">Uncharacterized protein</fullName>
    </submittedName>
</protein>
<dbReference type="AlphaFoldDB" id="D6PDS4"/>
<evidence type="ECO:0000313" key="1">
    <source>
        <dbReference type="EMBL" id="ADD93875.1"/>
    </source>
</evidence>
<reference evidence="1" key="1">
    <citation type="journal article" date="2010" name="ISME J.">
        <title>Metagenome of the Mediterranean deep chlorophyll maximum studied by direct and fosmid library 454 pyrosequencing.</title>
        <authorList>
            <person name="Ghai R."/>
            <person name="Martin-Cuadrado A.B."/>
            <person name="Molto A.G."/>
            <person name="Heredia I.G."/>
            <person name="Cabrera R."/>
            <person name="Martin J."/>
            <person name="Verdu M."/>
            <person name="Deschamps P."/>
            <person name="Moreira D."/>
            <person name="Lopez-Garcia P."/>
            <person name="Mira A."/>
            <person name="Rodriguez-Valera F."/>
        </authorList>
    </citation>
    <scope>NUCLEOTIDE SEQUENCE</scope>
</reference>
<accession>D6PDS4</accession>
<sequence length="62" mass="7023">MTNLCTSTFSLENPSSIETYLSQDGYSAWKEIISKQIPKSEVIKKIKIQDLKAKEGQDSQQD</sequence>
<name>D6PDS4_9BACT</name>
<organism evidence="1">
    <name type="scientific">uncultured marine bacterium MedDCM-OCT-S08-C1340</name>
    <dbReference type="NCBI Taxonomy" id="743070"/>
    <lineage>
        <taxon>Bacteria</taxon>
        <taxon>environmental samples</taxon>
    </lineage>
</organism>
<dbReference type="Gene3D" id="6.10.250.1450">
    <property type="match status" value="1"/>
</dbReference>
<proteinExistence type="predicted"/>
<dbReference type="EMBL" id="GU943001">
    <property type="protein sequence ID" value="ADD93875.1"/>
    <property type="molecule type" value="Genomic_DNA"/>
</dbReference>